<dbReference type="AlphaFoldDB" id="A0A8S1MMI2"/>
<reference evidence="6" key="1">
    <citation type="submission" date="2021-01" db="EMBL/GenBank/DDBJ databases">
        <authorList>
            <consortium name="Genoscope - CEA"/>
            <person name="William W."/>
        </authorList>
    </citation>
    <scope>NUCLEOTIDE SEQUENCE</scope>
</reference>
<feature type="domain" description="KOW" evidence="5">
    <location>
        <begin position="637"/>
        <end position="664"/>
    </location>
</feature>
<dbReference type="CDD" id="cd06084">
    <property type="entry name" value="KOW_Spt5_4"/>
    <property type="match status" value="1"/>
</dbReference>
<dbReference type="GO" id="GO:0006357">
    <property type="term" value="P:regulation of transcription by RNA polymerase II"/>
    <property type="evidence" value="ECO:0007669"/>
    <property type="project" value="InterPro"/>
</dbReference>
<evidence type="ECO:0000256" key="3">
    <source>
        <dbReference type="ARBA" id="ARBA00023242"/>
    </source>
</evidence>
<dbReference type="Pfam" id="PF23042">
    <property type="entry name" value="KOW1_SPT5"/>
    <property type="match status" value="1"/>
</dbReference>
<feature type="compositionally biased region" description="Basic residues" evidence="4">
    <location>
        <begin position="39"/>
        <end position="56"/>
    </location>
</feature>
<evidence type="ECO:0000313" key="6">
    <source>
        <dbReference type="EMBL" id="CAD8078413.1"/>
    </source>
</evidence>
<feature type="compositionally biased region" description="Basic and acidic residues" evidence="4">
    <location>
        <begin position="57"/>
        <end position="66"/>
    </location>
</feature>
<dbReference type="InterPro" id="IPR041978">
    <property type="entry name" value="KOW_Spt5_5"/>
</dbReference>
<dbReference type="InterPro" id="IPR041973">
    <property type="entry name" value="KOW_Spt5_1"/>
</dbReference>
<feature type="domain" description="KOW" evidence="5">
    <location>
        <begin position="503"/>
        <end position="530"/>
    </location>
</feature>
<feature type="region of interest" description="Disordered" evidence="4">
    <location>
        <begin position="1"/>
        <end position="93"/>
    </location>
</feature>
<dbReference type="GO" id="GO:0006368">
    <property type="term" value="P:transcription elongation by RNA polymerase II"/>
    <property type="evidence" value="ECO:0007669"/>
    <property type="project" value="TreeGrafter"/>
</dbReference>
<dbReference type="PANTHER" id="PTHR11125:SF7">
    <property type="entry name" value="TRANSCRIPTION ELONGATION FACTOR SPT5"/>
    <property type="match status" value="1"/>
</dbReference>
<keyword evidence="2" id="KW-0804">Transcription</keyword>
<feature type="compositionally biased region" description="Acidic residues" evidence="4">
    <location>
        <begin position="68"/>
        <end position="78"/>
    </location>
</feature>
<dbReference type="InterPro" id="IPR039659">
    <property type="entry name" value="SPT5"/>
</dbReference>
<protein>
    <recommendedName>
        <fullName evidence="5">KOW domain-containing protein</fullName>
    </recommendedName>
</protein>
<dbReference type="CDD" id="cd09888">
    <property type="entry name" value="NGN_Euk"/>
    <property type="match status" value="1"/>
</dbReference>
<dbReference type="GO" id="GO:0003729">
    <property type="term" value="F:mRNA binding"/>
    <property type="evidence" value="ECO:0007669"/>
    <property type="project" value="TreeGrafter"/>
</dbReference>
<evidence type="ECO:0000256" key="2">
    <source>
        <dbReference type="ARBA" id="ARBA00023163"/>
    </source>
</evidence>
<dbReference type="SMART" id="SM00739">
    <property type="entry name" value="KOW"/>
    <property type="match status" value="3"/>
</dbReference>
<comment type="caution">
    <text evidence="6">The sequence shown here is derived from an EMBL/GenBank/DDBJ whole genome shotgun (WGS) entry which is preliminary data.</text>
</comment>
<organism evidence="6 7">
    <name type="scientific">Paramecium sonneborni</name>
    <dbReference type="NCBI Taxonomy" id="65129"/>
    <lineage>
        <taxon>Eukaryota</taxon>
        <taxon>Sar</taxon>
        <taxon>Alveolata</taxon>
        <taxon>Ciliophora</taxon>
        <taxon>Intramacronucleata</taxon>
        <taxon>Oligohymenophorea</taxon>
        <taxon>Peniculida</taxon>
        <taxon>Parameciidae</taxon>
        <taxon>Paramecium</taxon>
    </lineage>
</organism>
<dbReference type="CDD" id="cd06081">
    <property type="entry name" value="KOW_Spt5_1"/>
    <property type="match status" value="1"/>
</dbReference>
<dbReference type="OrthoDB" id="28901at2759"/>
<proteinExistence type="predicted"/>
<accession>A0A8S1MMI2</accession>
<dbReference type="Pfam" id="PF03439">
    <property type="entry name" value="Spt5-NGN"/>
    <property type="match status" value="1"/>
</dbReference>
<dbReference type="InterPro" id="IPR041977">
    <property type="entry name" value="KOW_Spt5_4"/>
</dbReference>
<dbReference type="Pfam" id="PF23290">
    <property type="entry name" value="KOW5_SPT5"/>
    <property type="match status" value="1"/>
</dbReference>
<dbReference type="Pfam" id="PF23291">
    <property type="entry name" value="KOW4_SPT5"/>
    <property type="match status" value="1"/>
</dbReference>
<evidence type="ECO:0000256" key="4">
    <source>
        <dbReference type="SAM" id="MobiDB-lite"/>
    </source>
</evidence>
<feature type="region of interest" description="Disordered" evidence="4">
    <location>
        <begin position="286"/>
        <end position="327"/>
    </location>
</feature>
<sequence length="814" mass="94218">MSAKNDDYRSDYEGKSESSLDSVEDIKASSESQQFEQPKKKRLQKKQKNKRKKKKNIYKEKQKLIDTEASETSEDDSDDDRHDQGGYEKEISKKRQEEIYQNWDLKRRNVRNVVEDIETRIKNGEGVNVEEVERSDDEIDKPGLRDPKFWRVSCNKGKEQEAVTSIMFKHSHLIDTNPLEIVSVFALKKFPAAIFIEAYFEQHVMKAIEGLTIVRQSPPELVECDQCPNMFKPAEVEQIDIEEGQWVRVRQHNIYSGDLARVMQVDQERKLIKLKVVPRQKQLMKSLEEDEENKKKNSKKNNTNTDQSRFQMKEEEGEPPIEENEPFQRGSKFKFLKRAKYLQEQRKYIRGPKIPIQMTKKSIIDDNDEPTSQFFYTSIRDEWTSAKKDGFEIITLPVHQVLTGNIKPTVEDLQYFYPDVQDYRLILQKLHSSLKQVVEQKSKIQIGDYITLNQDQAKPNRYKVVQILQDENRLIVEQTVKNKNTNEKKTYEYKLQIRDAKLTFKLYQQVAIVSGPNTGLSGTIIKMDDLTAQISTEAGRIVDALISDLQSQNNVIKKMDVEDNLDIGSTQQKPGFKRNDLVKFGLIDNDIGCILNISNNEVSILDLTNQIKNINKLAIKNFINTRNNVVKNMYGNDIRQQDLVVILDGFYKNNKATVLHVYRDYLFLFNGKFDNTQGVIIEKANNCGLVSSSKKAEPVVVNTTSQISNEDWKNLRGQMVTIRKGQWQTYRGMVQEVNSRVATIQLSAKNLVVKVPLECIKSESSNSHLQVGKTPQHHPGMSTRVWDDLEGVQQSVMRGYQSPYITYQTPMRND</sequence>
<dbReference type="Proteomes" id="UP000692954">
    <property type="component" value="Unassembled WGS sequence"/>
</dbReference>
<evidence type="ECO:0000259" key="5">
    <source>
        <dbReference type="SMART" id="SM00739"/>
    </source>
</evidence>
<dbReference type="InterPro" id="IPR039385">
    <property type="entry name" value="NGN_Euk"/>
</dbReference>
<dbReference type="PANTHER" id="PTHR11125">
    <property type="entry name" value="SUPPRESSOR OF TY 5"/>
    <property type="match status" value="1"/>
</dbReference>
<feature type="compositionally biased region" description="Basic and acidic residues" evidence="4">
    <location>
        <begin position="79"/>
        <end position="93"/>
    </location>
</feature>
<dbReference type="GO" id="GO:0032044">
    <property type="term" value="C:DSIF complex"/>
    <property type="evidence" value="ECO:0007669"/>
    <property type="project" value="TreeGrafter"/>
</dbReference>
<feature type="compositionally biased region" description="Basic and acidic residues" evidence="4">
    <location>
        <begin position="1"/>
        <end position="28"/>
    </location>
</feature>
<name>A0A8S1MMI2_9CILI</name>
<keyword evidence="3" id="KW-0539">Nucleus</keyword>
<keyword evidence="7" id="KW-1185">Reference proteome</keyword>
<dbReference type="GO" id="GO:0032784">
    <property type="term" value="P:regulation of DNA-templated transcription elongation"/>
    <property type="evidence" value="ECO:0007669"/>
    <property type="project" value="InterPro"/>
</dbReference>
<dbReference type="InterPro" id="IPR005824">
    <property type="entry name" value="KOW"/>
</dbReference>
<gene>
    <name evidence="6" type="ORF">PSON_ATCC_30995.1.T0370296</name>
</gene>
<comment type="subcellular location">
    <subcellularLocation>
        <location evidence="1">Nucleus</location>
    </subcellularLocation>
</comment>
<dbReference type="InterPro" id="IPR005100">
    <property type="entry name" value="NGN-domain"/>
</dbReference>
<evidence type="ECO:0000256" key="1">
    <source>
        <dbReference type="ARBA" id="ARBA00004123"/>
    </source>
</evidence>
<evidence type="ECO:0000313" key="7">
    <source>
        <dbReference type="Proteomes" id="UP000692954"/>
    </source>
</evidence>
<feature type="compositionally biased region" description="Acidic residues" evidence="4">
    <location>
        <begin position="315"/>
        <end position="325"/>
    </location>
</feature>
<dbReference type="EMBL" id="CAJJDN010000037">
    <property type="protein sequence ID" value="CAD8078413.1"/>
    <property type="molecule type" value="Genomic_DNA"/>
</dbReference>
<feature type="domain" description="KOW" evidence="5">
    <location>
        <begin position="240"/>
        <end position="268"/>
    </location>
</feature>